<gene>
    <name evidence="9" type="ORF">SAMN05443572_10651</name>
</gene>
<dbReference type="Pfam" id="PF13462">
    <property type="entry name" value="Thioredoxin_4"/>
    <property type="match status" value="1"/>
</dbReference>
<keyword evidence="3" id="KW-0560">Oxidoreductase</keyword>
<dbReference type="EMBL" id="FOIB01000006">
    <property type="protein sequence ID" value="SEU19757.1"/>
    <property type="molecule type" value="Genomic_DNA"/>
</dbReference>
<evidence type="ECO:0000256" key="1">
    <source>
        <dbReference type="ARBA" id="ARBA00005791"/>
    </source>
</evidence>
<comment type="similarity">
    <text evidence="1">Belongs to the thioredoxin family. DsbA subfamily.</text>
</comment>
<keyword evidence="4" id="KW-1015">Disulfide bond</keyword>
<feature type="chain" id="PRO_5045620746" evidence="7">
    <location>
        <begin position="22"/>
        <end position="335"/>
    </location>
</feature>
<evidence type="ECO:0000259" key="8">
    <source>
        <dbReference type="PROSITE" id="PS51352"/>
    </source>
</evidence>
<dbReference type="PROSITE" id="PS51257">
    <property type="entry name" value="PROKAR_LIPOPROTEIN"/>
    <property type="match status" value="1"/>
</dbReference>
<dbReference type="PROSITE" id="PS51352">
    <property type="entry name" value="THIOREDOXIN_2"/>
    <property type="match status" value="1"/>
</dbReference>
<evidence type="ECO:0000313" key="9">
    <source>
        <dbReference type="EMBL" id="SEU19757.1"/>
    </source>
</evidence>
<dbReference type="InterPro" id="IPR013766">
    <property type="entry name" value="Thioredoxin_domain"/>
</dbReference>
<feature type="domain" description="Thioredoxin" evidence="8">
    <location>
        <begin position="130"/>
        <end position="289"/>
    </location>
</feature>
<evidence type="ECO:0000313" key="10">
    <source>
        <dbReference type="Proteomes" id="UP000183760"/>
    </source>
</evidence>
<proteinExistence type="inferred from homology"/>
<keyword evidence="9" id="KW-0413">Isomerase</keyword>
<feature type="compositionally biased region" description="Low complexity" evidence="6">
    <location>
        <begin position="35"/>
        <end position="51"/>
    </location>
</feature>
<dbReference type="SUPFAM" id="SSF52833">
    <property type="entry name" value="Thioredoxin-like"/>
    <property type="match status" value="1"/>
</dbReference>
<comment type="caution">
    <text evidence="9">The sequence shown here is derived from an EMBL/GenBank/DDBJ whole genome shotgun (WGS) entry which is preliminary data.</text>
</comment>
<accession>A0ABY1CL69</accession>
<dbReference type="RefSeq" id="WP_245772394.1">
    <property type="nucleotide sequence ID" value="NZ_BJXR01000028.1"/>
</dbReference>
<feature type="signal peptide" evidence="7">
    <location>
        <begin position="1"/>
        <end position="21"/>
    </location>
</feature>
<reference evidence="9 10" key="1">
    <citation type="submission" date="2016-10" db="EMBL/GenBank/DDBJ databases">
        <authorList>
            <person name="Varghese N."/>
            <person name="Submissions S."/>
        </authorList>
    </citation>
    <scope>NUCLEOTIDE SEQUENCE [LARGE SCALE GENOMIC DNA]</scope>
    <source>
        <strain evidence="9 10">DSM 16525</strain>
    </source>
</reference>
<evidence type="ECO:0000256" key="3">
    <source>
        <dbReference type="ARBA" id="ARBA00023002"/>
    </source>
</evidence>
<dbReference type="GO" id="GO:0016853">
    <property type="term" value="F:isomerase activity"/>
    <property type="evidence" value="ECO:0007669"/>
    <property type="project" value="UniProtKB-KW"/>
</dbReference>
<dbReference type="PANTHER" id="PTHR13887:SF14">
    <property type="entry name" value="DISULFIDE BOND FORMATION PROTEIN D"/>
    <property type="match status" value="1"/>
</dbReference>
<feature type="region of interest" description="Disordered" evidence="6">
    <location>
        <begin position="31"/>
        <end position="69"/>
    </location>
</feature>
<organism evidence="9 10">
    <name type="scientific">Myxococcus fulvus</name>
    <dbReference type="NCBI Taxonomy" id="33"/>
    <lineage>
        <taxon>Bacteria</taxon>
        <taxon>Pseudomonadati</taxon>
        <taxon>Myxococcota</taxon>
        <taxon>Myxococcia</taxon>
        <taxon>Myxococcales</taxon>
        <taxon>Cystobacterineae</taxon>
        <taxon>Myxococcaceae</taxon>
        <taxon>Myxococcus</taxon>
    </lineage>
</organism>
<evidence type="ECO:0000256" key="5">
    <source>
        <dbReference type="ARBA" id="ARBA00023284"/>
    </source>
</evidence>
<protein>
    <submittedName>
        <fullName evidence="9">Protein-disulfide isomerase</fullName>
    </submittedName>
</protein>
<evidence type="ECO:0000256" key="2">
    <source>
        <dbReference type="ARBA" id="ARBA00022729"/>
    </source>
</evidence>
<sequence>MAKTRRVLLSCWKPVVPLLVAVALTGSGCKNPEGSAPASTQAPAAPAAQARPPAPPPEPAAAPADPSQALSGIPGMDFSSLSAASKRELATVLSDEFCYCGCPHTLGACLKSHTGCRHAKRMARVAARMVSEGSPATEVIVQLSQYYGAFREQRAKFKVDERMCMGSASAPVTVVEFSDFECPYCAKARPVLEAFAKKNASQVRFCYLPFPLSNHVNAVPAAQAALWARDQGKFWQMHDALFENQDNLKPEALVALAKKLGLEEDRLAAVLKSDSYKQELEGFRNQGRAAGLSGTPTVYFNGRALDLSFIQEELLTHSMEDELEWVTNKNAWAAD</sequence>
<keyword evidence="5" id="KW-0676">Redox-active center</keyword>
<dbReference type="InterPro" id="IPR036249">
    <property type="entry name" value="Thioredoxin-like_sf"/>
</dbReference>
<dbReference type="PANTHER" id="PTHR13887">
    <property type="entry name" value="GLUTATHIONE S-TRANSFERASE KAPPA"/>
    <property type="match status" value="1"/>
</dbReference>
<evidence type="ECO:0000256" key="6">
    <source>
        <dbReference type="SAM" id="MobiDB-lite"/>
    </source>
</evidence>
<dbReference type="Gene3D" id="3.40.30.10">
    <property type="entry name" value="Glutaredoxin"/>
    <property type="match status" value="1"/>
</dbReference>
<dbReference type="InterPro" id="IPR012336">
    <property type="entry name" value="Thioredoxin-like_fold"/>
</dbReference>
<evidence type="ECO:0000256" key="4">
    <source>
        <dbReference type="ARBA" id="ARBA00023157"/>
    </source>
</evidence>
<name>A0ABY1CL69_MYXFU</name>
<evidence type="ECO:0000256" key="7">
    <source>
        <dbReference type="SAM" id="SignalP"/>
    </source>
</evidence>
<keyword evidence="10" id="KW-1185">Reference proteome</keyword>
<keyword evidence="2 7" id="KW-0732">Signal</keyword>
<dbReference type="Proteomes" id="UP000183760">
    <property type="component" value="Unassembled WGS sequence"/>
</dbReference>